<dbReference type="Gene3D" id="3.30.70.1150">
    <property type="entry name" value="ACT-like. Chain A, domain 2"/>
    <property type="match status" value="1"/>
</dbReference>
<dbReference type="RefSeq" id="WP_209512878.1">
    <property type="nucleotide sequence ID" value="NZ_JAGGKS010000010.1"/>
</dbReference>
<sequence length="82" mass="9143">MNRLMAIKVNGRNSKAPHLQEILTKYGCLIMTRVGFHESGEGDKCSVDGIILLQLKGKEDEIDSLYKDITGLEGITAKFIEF</sequence>
<dbReference type="Proteomes" id="UP001519342">
    <property type="component" value="Unassembled WGS sequence"/>
</dbReference>
<name>A0ABS4GIH2_9FIRM</name>
<dbReference type="EMBL" id="JAGGKS010000010">
    <property type="protein sequence ID" value="MBP1927165.1"/>
    <property type="molecule type" value="Genomic_DNA"/>
</dbReference>
<accession>A0ABS4GIH2</accession>
<reference evidence="1 2" key="1">
    <citation type="submission" date="2021-03" db="EMBL/GenBank/DDBJ databases">
        <title>Genomic Encyclopedia of Type Strains, Phase IV (KMG-IV): sequencing the most valuable type-strain genomes for metagenomic binning, comparative biology and taxonomic classification.</title>
        <authorList>
            <person name="Goeker M."/>
        </authorList>
    </citation>
    <scope>NUCLEOTIDE SEQUENCE [LARGE SCALE GENOMIC DNA]</scope>
    <source>
        <strain evidence="1 2">DSM 24004</strain>
    </source>
</reference>
<evidence type="ECO:0000313" key="2">
    <source>
        <dbReference type="Proteomes" id="UP001519342"/>
    </source>
</evidence>
<keyword evidence="2" id="KW-1185">Reference proteome</keyword>
<dbReference type="InterPro" id="IPR027271">
    <property type="entry name" value="Acetolactate_synth/TF_NikR_C"/>
</dbReference>
<evidence type="ECO:0000313" key="1">
    <source>
        <dbReference type="EMBL" id="MBP1927165.1"/>
    </source>
</evidence>
<protein>
    <recommendedName>
        <fullName evidence="3">Iron-only hydrogenase system regulator</fullName>
    </recommendedName>
</protein>
<evidence type="ECO:0008006" key="3">
    <source>
        <dbReference type="Google" id="ProtNLM"/>
    </source>
</evidence>
<organism evidence="1 2">
    <name type="scientific">Sedimentibacter acidaminivorans</name>
    <dbReference type="NCBI Taxonomy" id="913099"/>
    <lineage>
        <taxon>Bacteria</taxon>
        <taxon>Bacillati</taxon>
        <taxon>Bacillota</taxon>
        <taxon>Tissierellia</taxon>
        <taxon>Sedimentibacter</taxon>
    </lineage>
</organism>
<dbReference type="SUPFAM" id="SSF55021">
    <property type="entry name" value="ACT-like"/>
    <property type="match status" value="1"/>
</dbReference>
<proteinExistence type="predicted"/>
<dbReference type="InterPro" id="IPR045865">
    <property type="entry name" value="ACT-like_dom_sf"/>
</dbReference>
<gene>
    <name evidence="1" type="ORF">J2Z76_003038</name>
</gene>
<comment type="caution">
    <text evidence="1">The sequence shown here is derived from an EMBL/GenBank/DDBJ whole genome shotgun (WGS) entry which is preliminary data.</text>
</comment>